<proteinExistence type="predicted"/>
<name>A0A8S1Q370_9CILI</name>
<reference evidence="1" key="1">
    <citation type="submission" date="2021-01" db="EMBL/GenBank/DDBJ databases">
        <authorList>
            <consortium name="Genoscope - CEA"/>
            <person name="William W."/>
        </authorList>
    </citation>
    <scope>NUCLEOTIDE SEQUENCE</scope>
</reference>
<protein>
    <submittedName>
        <fullName evidence="1">Uncharacterized protein</fullName>
    </submittedName>
</protein>
<comment type="caution">
    <text evidence="1">The sequence shown here is derived from an EMBL/GenBank/DDBJ whole genome shotgun (WGS) entry which is preliminary data.</text>
</comment>
<sequence>MEQILPISVNVIKNKQQFYQILEVEDFILKIIQKLEIRVRKIMKTEIYEYRVGKCFEISYSLWREYFDISFQQKQLKHIQLFYSGGGVFGQQYYKMEIGLKLVIFSKIIQVYIIQVRIKSSISFYIQYQNDRKVGRLDEKRF</sequence>
<dbReference type="Proteomes" id="UP000692954">
    <property type="component" value="Unassembled WGS sequence"/>
</dbReference>
<evidence type="ECO:0000313" key="2">
    <source>
        <dbReference type="Proteomes" id="UP000692954"/>
    </source>
</evidence>
<dbReference type="AlphaFoldDB" id="A0A8S1Q370"/>
<dbReference type="EMBL" id="CAJJDN010000095">
    <property type="protein sequence ID" value="CAD8110032.1"/>
    <property type="molecule type" value="Genomic_DNA"/>
</dbReference>
<evidence type="ECO:0000313" key="1">
    <source>
        <dbReference type="EMBL" id="CAD8110032.1"/>
    </source>
</evidence>
<gene>
    <name evidence="1" type="ORF">PSON_ATCC_30995.1.T0950014</name>
</gene>
<accession>A0A8S1Q370</accession>
<keyword evidence="2" id="KW-1185">Reference proteome</keyword>
<organism evidence="1 2">
    <name type="scientific">Paramecium sonneborni</name>
    <dbReference type="NCBI Taxonomy" id="65129"/>
    <lineage>
        <taxon>Eukaryota</taxon>
        <taxon>Sar</taxon>
        <taxon>Alveolata</taxon>
        <taxon>Ciliophora</taxon>
        <taxon>Intramacronucleata</taxon>
        <taxon>Oligohymenophorea</taxon>
        <taxon>Peniculida</taxon>
        <taxon>Parameciidae</taxon>
        <taxon>Paramecium</taxon>
    </lineage>
</organism>